<organism evidence="1">
    <name type="scientific">marine sediment metagenome</name>
    <dbReference type="NCBI Taxonomy" id="412755"/>
    <lineage>
        <taxon>unclassified sequences</taxon>
        <taxon>metagenomes</taxon>
        <taxon>ecological metagenomes</taxon>
    </lineage>
</organism>
<proteinExistence type="predicted"/>
<evidence type="ECO:0000313" key="1">
    <source>
        <dbReference type="EMBL" id="KKM17925.1"/>
    </source>
</evidence>
<accession>A0A0F9KR73</accession>
<dbReference type="AlphaFoldDB" id="A0A0F9KR73"/>
<sequence>MGGGAKMIKATKQIGSQVPIIGESFEARKETFLKEVDALGGKYKIALRPEMKYTTEGIVASFKVFDVTEKPKNGEQKTPEAKK</sequence>
<gene>
    <name evidence="1" type="ORF">LCGC14_1670800</name>
</gene>
<dbReference type="EMBL" id="LAZR01014338">
    <property type="protein sequence ID" value="KKM17925.1"/>
    <property type="molecule type" value="Genomic_DNA"/>
</dbReference>
<comment type="caution">
    <text evidence="1">The sequence shown here is derived from an EMBL/GenBank/DDBJ whole genome shotgun (WGS) entry which is preliminary data.</text>
</comment>
<protein>
    <submittedName>
        <fullName evidence="1">Uncharacterized protein</fullName>
    </submittedName>
</protein>
<name>A0A0F9KR73_9ZZZZ</name>
<reference evidence="1" key="1">
    <citation type="journal article" date="2015" name="Nature">
        <title>Complex archaea that bridge the gap between prokaryotes and eukaryotes.</title>
        <authorList>
            <person name="Spang A."/>
            <person name="Saw J.H."/>
            <person name="Jorgensen S.L."/>
            <person name="Zaremba-Niedzwiedzka K."/>
            <person name="Martijn J."/>
            <person name="Lind A.E."/>
            <person name="van Eijk R."/>
            <person name="Schleper C."/>
            <person name="Guy L."/>
            <person name="Ettema T.J."/>
        </authorList>
    </citation>
    <scope>NUCLEOTIDE SEQUENCE</scope>
</reference>